<keyword evidence="7 10" id="KW-0472">Membrane</keyword>
<dbReference type="AlphaFoldDB" id="A0AA91EIN0"/>
<protein>
    <recommendedName>
        <fullName evidence="3 9">Flagellar biosynthetic protein FliR</fullName>
    </recommendedName>
</protein>
<evidence type="ECO:0000256" key="6">
    <source>
        <dbReference type="ARBA" id="ARBA00022989"/>
    </source>
</evidence>
<proteinExistence type="inferred from homology"/>
<feature type="transmembrane region" description="Helical" evidence="10">
    <location>
        <begin position="16"/>
        <end position="35"/>
    </location>
</feature>
<evidence type="ECO:0000256" key="5">
    <source>
        <dbReference type="ARBA" id="ARBA00022692"/>
    </source>
</evidence>
<comment type="caution">
    <text evidence="11">The sequence shown here is derived from an EMBL/GenBank/DDBJ whole genome shotgun (WGS) entry which is preliminary data.</text>
</comment>
<feature type="transmembrane region" description="Helical" evidence="10">
    <location>
        <begin position="184"/>
        <end position="204"/>
    </location>
</feature>
<evidence type="ECO:0000256" key="8">
    <source>
        <dbReference type="ARBA" id="ARBA00023143"/>
    </source>
</evidence>
<organism evidence="11 12">
    <name type="scientific">Obesumbacterium proteus ATCC 12841</name>
    <dbReference type="NCBI Taxonomy" id="1354268"/>
    <lineage>
        <taxon>Bacteria</taxon>
        <taxon>Pseudomonadati</taxon>
        <taxon>Pseudomonadota</taxon>
        <taxon>Gammaproteobacteria</taxon>
        <taxon>Enterobacterales</taxon>
        <taxon>Hafniaceae</taxon>
        <taxon>Obesumbacterium</taxon>
    </lineage>
</organism>
<reference evidence="11 12" key="1">
    <citation type="submission" date="2016-04" db="EMBL/GenBank/DDBJ databases">
        <title>ATOL: Assembling a taxonomically balanced genome-scale reconstruction of the evolutionary history of the Enterobacteriaceae.</title>
        <authorList>
            <person name="Plunkett G.III."/>
            <person name="Neeno-Eckwall E.C."/>
            <person name="Glasner J.D."/>
            <person name="Perna N.T."/>
        </authorList>
    </citation>
    <scope>NUCLEOTIDE SEQUENCE [LARGE SCALE GENOMIC DNA]</scope>
    <source>
        <strain evidence="11 12">ATCC 12841</strain>
    </source>
</reference>
<evidence type="ECO:0000313" key="12">
    <source>
        <dbReference type="Proteomes" id="UP000078431"/>
    </source>
</evidence>
<feature type="transmembrane region" description="Helical" evidence="10">
    <location>
        <begin position="65"/>
        <end position="95"/>
    </location>
</feature>
<keyword evidence="8 10" id="KW-0975">Bacterial flagellum</keyword>
<comment type="subcellular location">
    <subcellularLocation>
        <location evidence="10">Cell membrane</location>
        <topology evidence="10">Multi-pass membrane protein</topology>
    </subcellularLocation>
    <subcellularLocation>
        <location evidence="10">Bacterial flagellum basal body</location>
    </subcellularLocation>
</comment>
<evidence type="ECO:0000256" key="10">
    <source>
        <dbReference type="RuleBase" id="RU362071"/>
    </source>
</evidence>
<evidence type="ECO:0000256" key="7">
    <source>
        <dbReference type="ARBA" id="ARBA00023136"/>
    </source>
</evidence>
<dbReference type="GO" id="GO:0006605">
    <property type="term" value="P:protein targeting"/>
    <property type="evidence" value="ECO:0007669"/>
    <property type="project" value="UniProtKB-UniRule"/>
</dbReference>
<comment type="function">
    <text evidence="1 10">Role in flagellar biosynthesis.</text>
</comment>
<evidence type="ECO:0000256" key="2">
    <source>
        <dbReference type="ARBA" id="ARBA00009772"/>
    </source>
</evidence>
<dbReference type="GO" id="GO:0044780">
    <property type="term" value="P:bacterial-type flagellum assembly"/>
    <property type="evidence" value="ECO:0007669"/>
    <property type="project" value="UniProtKB-UniRule"/>
</dbReference>
<keyword evidence="12" id="KW-1185">Reference proteome</keyword>
<keyword evidence="6 10" id="KW-1133">Transmembrane helix</keyword>
<keyword evidence="5 10" id="KW-0812">Transmembrane</keyword>
<keyword evidence="11" id="KW-0969">Cilium</keyword>
<feature type="transmembrane region" description="Helical" evidence="10">
    <location>
        <begin position="128"/>
        <end position="147"/>
    </location>
</feature>
<dbReference type="Pfam" id="PF01311">
    <property type="entry name" value="Bac_export_1"/>
    <property type="match status" value="1"/>
</dbReference>
<sequence length="261" mass="28428">MLPISVDSLYSQISHVFWPALRILALFTTAPIFSATEINKKTKVGLALIIAFLISQNLPDSHHIIFAWSGIGLAAQQLIIGAAMGITVQLIFVMVRTAGEIMGLQMGLSFATFFDPSGGQNMPVIARILNLLATLLFLSLNGHLWLLTIINESFVVLPIGGSTLNSEGFFFLAQSAGLIFKHGLMLGLPIVTLLLAINFTLGLLNRLTPQLSIFVIGFPLTLTVGMGALALEMYTFAPFFENSLRDIFDLLSRIILMFASR</sequence>
<accession>A0AA91EIN0</accession>
<evidence type="ECO:0000256" key="9">
    <source>
        <dbReference type="NCBIfam" id="TIGR01400"/>
    </source>
</evidence>
<dbReference type="Proteomes" id="UP000078431">
    <property type="component" value="Unassembled WGS sequence"/>
</dbReference>
<dbReference type="PRINTS" id="PR00953">
    <property type="entry name" value="TYPE3IMRPROT"/>
</dbReference>
<dbReference type="GO" id="GO:0009425">
    <property type="term" value="C:bacterial-type flagellum basal body"/>
    <property type="evidence" value="ECO:0007669"/>
    <property type="project" value="UniProtKB-SubCell"/>
</dbReference>
<dbReference type="PANTHER" id="PTHR30065">
    <property type="entry name" value="FLAGELLAR BIOSYNTHETIC PROTEIN FLIR"/>
    <property type="match status" value="1"/>
</dbReference>
<keyword evidence="11" id="KW-0966">Cell projection</keyword>
<dbReference type="NCBIfam" id="TIGR01400">
    <property type="entry name" value="fliR"/>
    <property type="match status" value="1"/>
</dbReference>
<feature type="transmembrane region" description="Helical" evidence="10">
    <location>
        <begin position="42"/>
        <end position="59"/>
    </location>
</feature>
<evidence type="ECO:0000313" key="11">
    <source>
        <dbReference type="EMBL" id="OAT59342.1"/>
    </source>
</evidence>
<dbReference type="RefSeq" id="WP_046459202.1">
    <property type="nucleotide sequence ID" value="NZ_LXEX01000028.1"/>
</dbReference>
<dbReference type="InterPro" id="IPR002010">
    <property type="entry name" value="T3SS_IM_R"/>
</dbReference>
<feature type="transmembrane region" description="Helical" evidence="10">
    <location>
        <begin position="210"/>
        <end position="231"/>
    </location>
</feature>
<evidence type="ECO:0000256" key="1">
    <source>
        <dbReference type="ARBA" id="ARBA00002578"/>
    </source>
</evidence>
<dbReference type="GO" id="GO:0005886">
    <property type="term" value="C:plasma membrane"/>
    <property type="evidence" value="ECO:0007669"/>
    <property type="project" value="UniProtKB-SubCell"/>
</dbReference>
<gene>
    <name evidence="11" type="ORF">M993_01895</name>
</gene>
<evidence type="ECO:0000256" key="3">
    <source>
        <dbReference type="ARBA" id="ARBA00021717"/>
    </source>
</evidence>
<dbReference type="EMBL" id="LXEX01000028">
    <property type="protein sequence ID" value="OAT59342.1"/>
    <property type="molecule type" value="Genomic_DNA"/>
</dbReference>
<comment type="similarity">
    <text evidence="2 10">Belongs to the FliR/MopE/SpaR family.</text>
</comment>
<dbReference type="InterPro" id="IPR006303">
    <property type="entry name" value="FliR"/>
</dbReference>
<dbReference type="GeneID" id="78451774"/>
<keyword evidence="11" id="KW-0282">Flagellum</keyword>
<dbReference type="PANTHER" id="PTHR30065:SF8">
    <property type="entry name" value="FLAGELLAR BIOSYNTHETIC PROTEIN FLIR"/>
    <property type="match status" value="1"/>
</dbReference>
<evidence type="ECO:0000256" key="4">
    <source>
        <dbReference type="ARBA" id="ARBA00022475"/>
    </source>
</evidence>
<name>A0AA91EIN0_9GAMM</name>
<keyword evidence="4 10" id="KW-1003">Cell membrane</keyword>